<dbReference type="InterPro" id="IPR012461">
    <property type="entry name" value="SACK1"/>
</dbReference>
<evidence type="ECO:0000256" key="1">
    <source>
        <dbReference type="ARBA" id="ARBA00006937"/>
    </source>
</evidence>
<sequence>MDTSRVTVLWNEGSKALGKVRRRVQDLHIPSSYYYEFATIRSTLDLSHNESARLAVDSLLSQGLEGYHKVLNAEGEVDFLSELEKNYILENGTDGYTGCTYVKWTDPVPGQPSLEVYFQSDSRTASMKDLVREFIRKAKMTLAIVMDSFSDVELLCDLLEASRKRNVYVHLLLDHLNLNLFQELPCESVHLLSIHLSKLSVRSVDGQTYCAKTGRKLTGQIAESFIITDWTEVLTGSYSFSWLSWQVHRSLAILVKGSALTPFHQEFHRLYSSSSPVPGFVTSITVPPTLPLYTSHTAQNDNTGINKSKSSQTNTTCHRAWTEDAQTKAKMMVILSPQSSEQECSKCDNQHRADIGAQKHTKPPQLYLKPLVQPGTLQSVSVEKHTAGSVSTQHDVQTYVGPLEKSKTQIQSASNPLGQNHSSYIQSQLVGLTISTAAEKNARGQVSSPLHTDHPSHGLHSALRYQPPLKKDSDLAQAAIKRVYFGQKIGNGLTKTSWTAAGLNTQREQWNYSLNLKPKVELQSNNPKLLSNCTYQTGLQVPCGHFRGQTSGLETKVYSLGSRRQDRCLRHHQPLHQSHPTIGTPRLKSASASTGALFNPQLYMDSSKMFLPGTRCRVHPQAYTSQQVKPPPRLNWMSHCHMARPRPMARSSSFASTYEMVQKSWAPCHSNMTS</sequence>
<evidence type="ECO:0000313" key="5">
    <source>
        <dbReference type="Proteomes" id="UP000261600"/>
    </source>
</evidence>
<dbReference type="GO" id="GO:0007173">
    <property type="term" value="P:epidermal growth factor receptor signaling pathway"/>
    <property type="evidence" value="ECO:0007669"/>
    <property type="project" value="TreeGrafter"/>
</dbReference>
<proteinExistence type="inferred from homology"/>
<keyword evidence="5" id="KW-1185">Reference proteome</keyword>
<dbReference type="SUPFAM" id="SSF56024">
    <property type="entry name" value="Phospholipase D/nuclease"/>
    <property type="match status" value="1"/>
</dbReference>
<organism evidence="4 5">
    <name type="scientific">Monopterus albus</name>
    <name type="common">Swamp eel</name>
    <dbReference type="NCBI Taxonomy" id="43700"/>
    <lineage>
        <taxon>Eukaryota</taxon>
        <taxon>Metazoa</taxon>
        <taxon>Chordata</taxon>
        <taxon>Craniata</taxon>
        <taxon>Vertebrata</taxon>
        <taxon>Euteleostomi</taxon>
        <taxon>Actinopterygii</taxon>
        <taxon>Neopterygii</taxon>
        <taxon>Teleostei</taxon>
        <taxon>Neoteleostei</taxon>
        <taxon>Acanthomorphata</taxon>
        <taxon>Anabantaria</taxon>
        <taxon>Synbranchiformes</taxon>
        <taxon>Synbranchidae</taxon>
        <taxon>Monopterus</taxon>
    </lineage>
</organism>
<feature type="region of interest" description="Disordered" evidence="2">
    <location>
        <begin position="296"/>
        <end position="315"/>
    </location>
</feature>
<feature type="region of interest" description="Disordered" evidence="2">
    <location>
        <begin position="441"/>
        <end position="462"/>
    </location>
</feature>
<name>A0A3Q3Q6B9_MONAL</name>
<comment type="similarity">
    <text evidence="1">Belongs to the FAM83 family.</text>
</comment>
<dbReference type="InterPro" id="IPR050944">
    <property type="entry name" value="FAM83"/>
</dbReference>
<feature type="domain" description="Scaffolding anchor of CK1" evidence="3">
    <location>
        <begin position="42"/>
        <end position="92"/>
    </location>
</feature>
<dbReference type="STRING" id="43700.ENSMALP00000005425"/>
<evidence type="ECO:0000259" key="3">
    <source>
        <dbReference type="Pfam" id="PF07894"/>
    </source>
</evidence>
<reference evidence="4" key="2">
    <citation type="submission" date="2025-09" db="UniProtKB">
        <authorList>
            <consortium name="Ensembl"/>
        </authorList>
    </citation>
    <scope>IDENTIFICATION</scope>
</reference>
<dbReference type="PANTHER" id="PTHR16181:SF29">
    <property type="entry name" value="PROTEIN FAM83A-RELATED"/>
    <property type="match status" value="1"/>
</dbReference>
<dbReference type="Ensembl" id="ENSMALT00000005545.1">
    <property type="protein sequence ID" value="ENSMALP00000005425.1"/>
    <property type="gene ID" value="ENSMALG00000003904.1"/>
</dbReference>
<dbReference type="Pfam" id="PF07894">
    <property type="entry name" value="SACK1"/>
    <property type="match status" value="2"/>
</dbReference>
<dbReference type="Proteomes" id="UP000261600">
    <property type="component" value="Unplaced"/>
</dbReference>
<evidence type="ECO:0000256" key="2">
    <source>
        <dbReference type="SAM" id="MobiDB-lite"/>
    </source>
</evidence>
<feature type="compositionally biased region" description="Polar residues" evidence="2">
    <location>
        <begin position="441"/>
        <end position="450"/>
    </location>
</feature>
<dbReference type="Gene3D" id="3.30.870.10">
    <property type="entry name" value="Endonuclease Chain A"/>
    <property type="match status" value="1"/>
</dbReference>
<dbReference type="AlphaFoldDB" id="A0A3Q3Q6B9"/>
<dbReference type="PANTHER" id="PTHR16181">
    <property type="entry name" value="PROTEIN FAM83A-RELATED"/>
    <property type="match status" value="1"/>
</dbReference>
<dbReference type="GO" id="GO:0019901">
    <property type="term" value="F:protein kinase binding"/>
    <property type="evidence" value="ECO:0007669"/>
    <property type="project" value="TreeGrafter"/>
</dbReference>
<feature type="domain" description="Scaffolding anchor of CK1" evidence="3">
    <location>
        <begin position="109"/>
        <end position="276"/>
    </location>
</feature>
<accession>A0A3Q3Q6B9</accession>
<protein>
    <recommendedName>
        <fullName evidence="3">Scaffolding anchor of CK1 domain-containing protein</fullName>
    </recommendedName>
</protein>
<reference evidence="4" key="1">
    <citation type="submission" date="2025-08" db="UniProtKB">
        <authorList>
            <consortium name="Ensembl"/>
        </authorList>
    </citation>
    <scope>IDENTIFICATION</scope>
</reference>
<evidence type="ECO:0000313" key="4">
    <source>
        <dbReference type="Ensembl" id="ENSMALP00000005425.1"/>
    </source>
</evidence>